<dbReference type="InParanoid" id="A0A2G5CIB5"/>
<evidence type="ECO:0000256" key="3">
    <source>
        <dbReference type="ARBA" id="ARBA00022525"/>
    </source>
</evidence>
<dbReference type="InterPro" id="IPR023828">
    <property type="entry name" value="Peptidase_S8_Ser-AS"/>
</dbReference>
<feature type="domain" description="Subtilisin-like protease fibronectin type-III" evidence="15">
    <location>
        <begin position="663"/>
        <end position="763"/>
    </location>
</feature>
<dbReference type="SUPFAM" id="SSF52743">
    <property type="entry name" value="Subtilisin-like"/>
    <property type="match status" value="1"/>
</dbReference>
<proteinExistence type="inferred from homology"/>
<dbReference type="Gene3D" id="3.40.50.200">
    <property type="entry name" value="Peptidase S8/S53 domain"/>
    <property type="match status" value="1"/>
</dbReference>
<feature type="chain" id="PRO_5013902153" evidence="11">
    <location>
        <begin position="19"/>
        <end position="766"/>
    </location>
</feature>
<evidence type="ECO:0000259" key="15">
    <source>
        <dbReference type="Pfam" id="PF17766"/>
    </source>
</evidence>
<evidence type="ECO:0000256" key="7">
    <source>
        <dbReference type="ARBA" id="ARBA00022825"/>
    </source>
</evidence>
<dbReference type="GO" id="GO:0004252">
    <property type="term" value="F:serine-type endopeptidase activity"/>
    <property type="evidence" value="ECO:0007669"/>
    <property type="project" value="UniProtKB-UniRule"/>
</dbReference>
<feature type="domain" description="Inhibitor I9" evidence="14">
    <location>
        <begin position="28"/>
        <end position="111"/>
    </location>
</feature>
<dbReference type="FunFam" id="3.30.70.80:FF:000003">
    <property type="entry name" value="Subtilisin-like protease SBT1.9"/>
    <property type="match status" value="1"/>
</dbReference>
<keyword evidence="4 10" id="KW-0645">Protease</keyword>
<evidence type="ECO:0000256" key="8">
    <source>
        <dbReference type="ARBA" id="ARBA00023180"/>
    </source>
</evidence>
<evidence type="ECO:0000259" key="13">
    <source>
        <dbReference type="Pfam" id="PF02225"/>
    </source>
</evidence>
<dbReference type="InterPro" id="IPR015500">
    <property type="entry name" value="Peptidase_S8_subtilisin-rel"/>
</dbReference>
<comment type="similarity">
    <text evidence="2 10">Belongs to the peptidase S8 family.</text>
</comment>
<keyword evidence="8" id="KW-0325">Glycoprotein</keyword>
<feature type="domain" description="PA" evidence="13">
    <location>
        <begin position="399"/>
        <end position="465"/>
    </location>
</feature>
<name>A0A2G5CIB5_AQUCA</name>
<dbReference type="PRINTS" id="PR00723">
    <property type="entry name" value="SUBTILISIN"/>
</dbReference>
<evidence type="ECO:0000259" key="14">
    <source>
        <dbReference type="Pfam" id="PF05922"/>
    </source>
</evidence>
<dbReference type="GO" id="GO:0005576">
    <property type="term" value="C:extracellular region"/>
    <property type="evidence" value="ECO:0007669"/>
    <property type="project" value="UniProtKB-SubCell"/>
</dbReference>
<feature type="active site" description="Charge relay system" evidence="9 10">
    <location>
        <position position="550"/>
    </location>
</feature>
<dbReference type="PROSITE" id="PS00138">
    <property type="entry name" value="SUBTILASE_SER"/>
    <property type="match status" value="1"/>
</dbReference>
<feature type="signal peptide" evidence="11">
    <location>
        <begin position="1"/>
        <end position="18"/>
    </location>
</feature>
<feature type="active site" description="Charge relay system" evidence="9 10">
    <location>
        <position position="149"/>
    </location>
</feature>
<dbReference type="InterPro" id="IPR034197">
    <property type="entry name" value="Peptidases_S8_3"/>
</dbReference>
<dbReference type="Pfam" id="PF05922">
    <property type="entry name" value="Inhibitor_I9"/>
    <property type="match status" value="1"/>
</dbReference>
<dbReference type="AlphaFoldDB" id="A0A2G5CIB5"/>
<keyword evidence="5 11" id="KW-0732">Signal</keyword>
<evidence type="ECO:0000256" key="10">
    <source>
        <dbReference type="PROSITE-ProRule" id="PRU01240"/>
    </source>
</evidence>
<evidence type="ECO:0000256" key="9">
    <source>
        <dbReference type="PIRSR" id="PIRSR615500-1"/>
    </source>
</evidence>
<dbReference type="OrthoDB" id="206201at2759"/>
<dbReference type="EMBL" id="KZ305070">
    <property type="protein sequence ID" value="PIA31035.1"/>
    <property type="molecule type" value="Genomic_DNA"/>
</dbReference>
<protein>
    <submittedName>
        <fullName evidence="16">Uncharacterized protein</fullName>
    </submittedName>
</protein>
<dbReference type="InterPro" id="IPR003137">
    <property type="entry name" value="PA_domain"/>
</dbReference>
<evidence type="ECO:0000313" key="17">
    <source>
        <dbReference type="Proteomes" id="UP000230069"/>
    </source>
</evidence>
<dbReference type="InterPro" id="IPR037045">
    <property type="entry name" value="S8pro/Inhibitor_I9_sf"/>
</dbReference>
<sequence length="766" mass="82877">MGFLWALVFFSLLNLSSSFQPNSTDSQKYIIRVSNDLKPSMFSEVEQWYRSTLRSISSSLEFQRFEETDFVHVYKTVFHGFAAELTPRQVELIKTRQEVLAVYPNRILQLHTTHSPQFLGLINDNFIPTPSGLSEESDYGSNVIIGVLDTGVWPEKESYNDKGLDSIPSHWKGECVEGQNFTKSHCNKKLIGARFFPGSFYRKGYKSARDSDGHGTHTSSTAAGREVLNASSFGFASGIATGIARKARIAVYKICSTFACPTVDIIAAYDKAVEDGVDIISFSLGGPAHPYHLDPIAIAQFGAMANNVLVSASAGNSGPSSASVENIPPWITTVGAGTMDRRFPSDLILADGTILTGVSLYSGQALSQKTFFPLWYAKNMSANSIPSYFGTACMPGSLDPRLVTGKIVICESEGYAPPTLTGEVVKNASGVGMVLVNVGRTGESLVADAHILPTAAITVSSGKKLFSYLASSKDPHATIVSRGTKLNIKPAPVVTGFSSRGPHLYSVSIIKPDLIAPGVEILAAWPDGLSPTDTPSDKRNTGFNIISGTSMSCPHISGVAAMLKGAHPDWSPSRIKSAMMTTSYIVDNAGNHILDEATYNVSTPWDYGSGHVDPEKALDPGLVYDLTVSDYVDYLCASGYSEKNIATITRKMVSCKKGLKTWDINYPSIAVGFNQTDVLKYEATVTRTATHVSKDASTYTVKIDNPPDVLITVEPSKLEFSQKEQKLSYVVKISAKKFNYPTSVFGRMTWENGKQSVGMPIAVTQS</sequence>
<accession>A0A2G5CIB5</accession>
<evidence type="ECO:0000256" key="4">
    <source>
        <dbReference type="ARBA" id="ARBA00022670"/>
    </source>
</evidence>
<comment type="subcellular location">
    <subcellularLocation>
        <location evidence="1">Secreted</location>
    </subcellularLocation>
</comment>
<dbReference type="STRING" id="218851.A0A2G5CIB5"/>
<dbReference type="InterPro" id="IPR000209">
    <property type="entry name" value="Peptidase_S8/S53_dom"/>
</dbReference>
<evidence type="ECO:0000256" key="2">
    <source>
        <dbReference type="ARBA" id="ARBA00011073"/>
    </source>
</evidence>
<keyword evidence="7 10" id="KW-0720">Serine protease</keyword>
<evidence type="ECO:0000259" key="12">
    <source>
        <dbReference type="Pfam" id="PF00082"/>
    </source>
</evidence>
<evidence type="ECO:0000256" key="6">
    <source>
        <dbReference type="ARBA" id="ARBA00022801"/>
    </source>
</evidence>
<evidence type="ECO:0000313" key="16">
    <source>
        <dbReference type="EMBL" id="PIA31035.1"/>
    </source>
</evidence>
<dbReference type="SUPFAM" id="SSF54897">
    <property type="entry name" value="Protease propeptides/inhibitors"/>
    <property type="match status" value="1"/>
</dbReference>
<keyword evidence="17" id="KW-1185">Reference proteome</keyword>
<gene>
    <name evidence="16" type="ORF">AQUCO_05300103v1</name>
</gene>
<dbReference type="PANTHER" id="PTHR10795">
    <property type="entry name" value="PROPROTEIN CONVERTASE SUBTILISIN/KEXIN"/>
    <property type="match status" value="1"/>
</dbReference>
<dbReference type="InterPro" id="IPR041469">
    <property type="entry name" value="Subtilisin-like_FN3"/>
</dbReference>
<organism evidence="16 17">
    <name type="scientific">Aquilegia coerulea</name>
    <name type="common">Rocky mountain columbine</name>
    <dbReference type="NCBI Taxonomy" id="218851"/>
    <lineage>
        <taxon>Eukaryota</taxon>
        <taxon>Viridiplantae</taxon>
        <taxon>Streptophyta</taxon>
        <taxon>Embryophyta</taxon>
        <taxon>Tracheophyta</taxon>
        <taxon>Spermatophyta</taxon>
        <taxon>Magnoliopsida</taxon>
        <taxon>Ranunculales</taxon>
        <taxon>Ranunculaceae</taxon>
        <taxon>Thalictroideae</taxon>
        <taxon>Aquilegia</taxon>
    </lineage>
</organism>
<dbReference type="CDD" id="cd02120">
    <property type="entry name" value="PA_subtilisin_like"/>
    <property type="match status" value="1"/>
</dbReference>
<dbReference type="InterPro" id="IPR036852">
    <property type="entry name" value="Peptidase_S8/S53_dom_sf"/>
</dbReference>
<dbReference type="PROSITE" id="PS51892">
    <property type="entry name" value="SUBTILASE"/>
    <property type="match status" value="1"/>
</dbReference>
<dbReference type="Pfam" id="PF02225">
    <property type="entry name" value="PA"/>
    <property type="match status" value="1"/>
</dbReference>
<dbReference type="Pfam" id="PF00082">
    <property type="entry name" value="Peptidase_S8"/>
    <property type="match status" value="1"/>
</dbReference>
<dbReference type="FunFam" id="3.50.30.30:FF:000005">
    <property type="entry name" value="subtilisin-like protease SBT1.5"/>
    <property type="match status" value="1"/>
</dbReference>
<dbReference type="CDD" id="cd04852">
    <property type="entry name" value="Peptidases_S8_3"/>
    <property type="match status" value="1"/>
</dbReference>
<dbReference type="Gene3D" id="3.30.70.80">
    <property type="entry name" value="Peptidase S8 propeptide/proteinase inhibitor I9"/>
    <property type="match status" value="1"/>
</dbReference>
<keyword evidence="6 10" id="KW-0378">Hydrolase</keyword>
<dbReference type="Pfam" id="PF17766">
    <property type="entry name" value="fn3_6"/>
    <property type="match status" value="1"/>
</dbReference>
<dbReference type="InterPro" id="IPR045051">
    <property type="entry name" value="SBT"/>
</dbReference>
<dbReference type="Gene3D" id="2.60.40.2310">
    <property type="match status" value="1"/>
</dbReference>
<dbReference type="Gene3D" id="3.50.30.30">
    <property type="match status" value="1"/>
</dbReference>
<feature type="active site" description="Charge relay system" evidence="9 10">
    <location>
        <position position="214"/>
    </location>
</feature>
<dbReference type="GO" id="GO:0048731">
    <property type="term" value="P:system development"/>
    <property type="evidence" value="ECO:0007669"/>
    <property type="project" value="UniProtKB-ARBA"/>
</dbReference>
<evidence type="ECO:0000256" key="1">
    <source>
        <dbReference type="ARBA" id="ARBA00004613"/>
    </source>
</evidence>
<dbReference type="InterPro" id="IPR010259">
    <property type="entry name" value="S8pro/Inhibitor_I9"/>
</dbReference>
<feature type="domain" description="Peptidase S8/S53" evidence="12">
    <location>
        <begin position="140"/>
        <end position="591"/>
    </location>
</feature>
<dbReference type="GO" id="GO:0006508">
    <property type="term" value="P:proteolysis"/>
    <property type="evidence" value="ECO:0007669"/>
    <property type="project" value="UniProtKB-KW"/>
</dbReference>
<dbReference type="FunFam" id="3.40.50.200:FF:000006">
    <property type="entry name" value="Subtilisin-like protease SBT1.5"/>
    <property type="match status" value="1"/>
</dbReference>
<evidence type="ECO:0000256" key="5">
    <source>
        <dbReference type="ARBA" id="ARBA00022729"/>
    </source>
</evidence>
<keyword evidence="3" id="KW-0964">Secreted</keyword>
<reference evidence="16 17" key="1">
    <citation type="submission" date="2017-09" db="EMBL/GenBank/DDBJ databases">
        <title>WGS assembly of Aquilegia coerulea Goldsmith.</title>
        <authorList>
            <person name="Hodges S."/>
            <person name="Kramer E."/>
            <person name="Nordborg M."/>
            <person name="Tomkins J."/>
            <person name="Borevitz J."/>
            <person name="Derieg N."/>
            <person name="Yan J."/>
            <person name="Mihaltcheva S."/>
            <person name="Hayes R.D."/>
            <person name="Rokhsar D."/>
        </authorList>
    </citation>
    <scope>NUCLEOTIDE SEQUENCE [LARGE SCALE GENOMIC DNA]</scope>
    <source>
        <strain evidence="17">cv. Goldsmith</strain>
    </source>
</reference>
<dbReference type="Proteomes" id="UP000230069">
    <property type="component" value="Unassembled WGS sequence"/>
</dbReference>
<evidence type="ECO:0000256" key="11">
    <source>
        <dbReference type="SAM" id="SignalP"/>
    </source>
</evidence>